<organism evidence="1 2">
    <name type="scientific">Prunus yedoensis var. nudiflora</name>
    <dbReference type="NCBI Taxonomy" id="2094558"/>
    <lineage>
        <taxon>Eukaryota</taxon>
        <taxon>Viridiplantae</taxon>
        <taxon>Streptophyta</taxon>
        <taxon>Embryophyta</taxon>
        <taxon>Tracheophyta</taxon>
        <taxon>Spermatophyta</taxon>
        <taxon>Magnoliopsida</taxon>
        <taxon>eudicotyledons</taxon>
        <taxon>Gunneridae</taxon>
        <taxon>Pentapetalae</taxon>
        <taxon>rosids</taxon>
        <taxon>fabids</taxon>
        <taxon>Rosales</taxon>
        <taxon>Rosaceae</taxon>
        <taxon>Amygdaloideae</taxon>
        <taxon>Amygdaleae</taxon>
        <taxon>Prunus</taxon>
    </lineage>
</organism>
<gene>
    <name evidence="1" type="ORF">Pyn_27107</name>
</gene>
<sequence>MRERKTGAPAGLSSGDLLCVPIPIGFLDVCTWDSFPSSPSHVSLRSPRGPLFQPSAGGFDFPLFKQLGLSNIANQAI</sequence>
<evidence type="ECO:0000313" key="1">
    <source>
        <dbReference type="EMBL" id="PQP93552.1"/>
    </source>
</evidence>
<dbReference type="EMBL" id="PJQY01002449">
    <property type="protein sequence ID" value="PQP93552.1"/>
    <property type="molecule type" value="Genomic_DNA"/>
</dbReference>
<protein>
    <submittedName>
        <fullName evidence="1">Uncharacterized protein</fullName>
    </submittedName>
</protein>
<dbReference type="Proteomes" id="UP000250321">
    <property type="component" value="Unassembled WGS sequence"/>
</dbReference>
<reference evidence="1 2" key="1">
    <citation type="submission" date="2018-02" db="EMBL/GenBank/DDBJ databases">
        <title>Draft genome of wild Prunus yedoensis var. nudiflora.</title>
        <authorList>
            <person name="Baek S."/>
            <person name="Kim J.-H."/>
            <person name="Choi K."/>
            <person name="Kim G.-B."/>
            <person name="Cho A."/>
            <person name="Jang H."/>
            <person name="Shin C.-H."/>
            <person name="Yu H.-J."/>
            <person name="Mun J.-H."/>
        </authorList>
    </citation>
    <scope>NUCLEOTIDE SEQUENCE [LARGE SCALE GENOMIC DNA]</scope>
    <source>
        <strain evidence="2">cv. Jeju island</strain>
        <tissue evidence="1">Leaf</tissue>
    </source>
</reference>
<name>A0A314XIA2_PRUYE</name>
<dbReference type="AlphaFoldDB" id="A0A314XIA2"/>
<accession>A0A314XIA2</accession>
<evidence type="ECO:0000313" key="2">
    <source>
        <dbReference type="Proteomes" id="UP000250321"/>
    </source>
</evidence>
<proteinExistence type="predicted"/>
<keyword evidence="2" id="KW-1185">Reference proteome</keyword>
<comment type="caution">
    <text evidence="1">The sequence shown here is derived from an EMBL/GenBank/DDBJ whole genome shotgun (WGS) entry which is preliminary data.</text>
</comment>